<name>A0AAD7SD77_9TELE</name>
<sequence length="327" mass="37159">MGSSYSAEEAAQLSYDEAINFYKKNVQTGGFPDVGIDESLLVYSGLNSNAVLRDYSRELEQHLVINTGTYVRALATAIGSFTAVPNAVGLGALLISMVINLALLPSKETAESSAGLLRRVFAEEKSSEVRDLMAEYVKRYEMFLRNERRLIEETRRLEQQLSLQLTRLGNSMLLDGHMSSRALKQWVNGAAFHAQMVIHVARLERGDSAQPRAAIRRYQTELTKLLSRYKEYKASTHRVGLAMEMYCPKLNRRRRYSEYYCGMCDYELGKKAEVLFNKHSCNNDVVSPYLDHMFSVFGQITGMVNYFSDLDINLEKLIAQHGEFRVK</sequence>
<dbReference type="Proteomes" id="UP001221898">
    <property type="component" value="Unassembled WGS sequence"/>
</dbReference>
<evidence type="ECO:0000313" key="1">
    <source>
        <dbReference type="EMBL" id="KAJ8400435.1"/>
    </source>
</evidence>
<protein>
    <submittedName>
        <fullName evidence="1">Uncharacterized protein</fullName>
    </submittedName>
</protein>
<evidence type="ECO:0000313" key="2">
    <source>
        <dbReference type="Proteomes" id="UP001221898"/>
    </source>
</evidence>
<proteinExistence type="predicted"/>
<dbReference type="EMBL" id="JAINUG010000076">
    <property type="protein sequence ID" value="KAJ8400435.1"/>
    <property type="molecule type" value="Genomic_DNA"/>
</dbReference>
<gene>
    <name evidence="1" type="ORF">AAFF_G00395590</name>
</gene>
<organism evidence="1 2">
    <name type="scientific">Aldrovandia affinis</name>
    <dbReference type="NCBI Taxonomy" id="143900"/>
    <lineage>
        <taxon>Eukaryota</taxon>
        <taxon>Metazoa</taxon>
        <taxon>Chordata</taxon>
        <taxon>Craniata</taxon>
        <taxon>Vertebrata</taxon>
        <taxon>Euteleostomi</taxon>
        <taxon>Actinopterygii</taxon>
        <taxon>Neopterygii</taxon>
        <taxon>Teleostei</taxon>
        <taxon>Notacanthiformes</taxon>
        <taxon>Halosauridae</taxon>
        <taxon>Aldrovandia</taxon>
    </lineage>
</organism>
<accession>A0AAD7SD77</accession>
<reference evidence="1" key="1">
    <citation type="journal article" date="2023" name="Science">
        <title>Genome structures resolve the early diversification of teleost fishes.</title>
        <authorList>
            <person name="Parey E."/>
            <person name="Louis A."/>
            <person name="Montfort J."/>
            <person name="Bouchez O."/>
            <person name="Roques C."/>
            <person name="Iampietro C."/>
            <person name="Lluch J."/>
            <person name="Castinel A."/>
            <person name="Donnadieu C."/>
            <person name="Desvignes T."/>
            <person name="Floi Bucao C."/>
            <person name="Jouanno E."/>
            <person name="Wen M."/>
            <person name="Mejri S."/>
            <person name="Dirks R."/>
            <person name="Jansen H."/>
            <person name="Henkel C."/>
            <person name="Chen W.J."/>
            <person name="Zahm M."/>
            <person name="Cabau C."/>
            <person name="Klopp C."/>
            <person name="Thompson A.W."/>
            <person name="Robinson-Rechavi M."/>
            <person name="Braasch I."/>
            <person name="Lecointre G."/>
            <person name="Bobe J."/>
            <person name="Postlethwait J.H."/>
            <person name="Berthelot C."/>
            <person name="Roest Crollius H."/>
            <person name="Guiguen Y."/>
        </authorList>
    </citation>
    <scope>NUCLEOTIDE SEQUENCE</scope>
    <source>
        <strain evidence="1">NC1722</strain>
    </source>
</reference>
<dbReference type="AlphaFoldDB" id="A0AAD7SD77"/>
<comment type="caution">
    <text evidence="1">The sequence shown here is derived from an EMBL/GenBank/DDBJ whole genome shotgun (WGS) entry which is preliminary data.</text>
</comment>
<keyword evidence="2" id="KW-1185">Reference proteome</keyword>